<dbReference type="Pfam" id="PF00263">
    <property type="entry name" value="Secretin"/>
    <property type="match status" value="1"/>
</dbReference>
<evidence type="ECO:0000256" key="1">
    <source>
        <dbReference type="RuleBase" id="RU004003"/>
    </source>
</evidence>
<dbReference type="EMBL" id="DRND01000311">
    <property type="protein sequence ID" value="HFC47016.1"/>
    <property type="molecule type" value="Genomic_DNA"/>
</dbReference>
<dbReference type="PRINTS" id="PR00811">
    <property type="entry name" value="BCTERIALGSPD"/>
</dbReference>
<comment type="caution">
    <text evidence="3">The sequence shown here is derived from an EMBL/GenBank/DDBJ whole genome shotgun (WGS) entry which is preliminary data.</text>
</comment>
<dbReference type="InterPro" id="IPR004846">
    <property type="entry name" value="T2SS/T3SS_dom"/>
</dbReference>
<feature type="domain" description="Type II/III secretion system secretin-like" evidence="2">
    <location>
        <begin position="99"/>
        <end position="256"/>
    </location>
</feature>
<reference evidence="3" key="1">
    <citation type="journal article" date="2020" name="mSystems">
        <title>Genome- and Community-Level Interaction Insights into Carbon Utilization and Element Cycling Functions of Hydrothermarchaeota in Hydrothermal Sediment.</title>
        <authorList>
            <person name="Zhou Z."/>
            <person name="Liu Y."/>
            <person name="Xu W."/>
            <person name="Pan J."/>
            <person name="Luo Z.H."/>
            <person name="Li M."/>
        </authorList>
    </citation>
    <scope>NUCLEOTIDE SEQUENCE [LARGE SCALE GENOMIC DNA]</scope>
    <source>
        <strain evidence="3">HyVt-503</strain>
    </source>
</reference>
<protein>
    <recommendedName>
        <fullName evidence="2">Type II/III secretion system secretin-like domain-containing protein</fullName>
    </recommendedName>
</protein>
<name>A0A7V2SW22_9BACT</name>
<organism evidence="3">
    <name type="scientific">Dissulfuribacter thermophilus</name>
    <dbReference type="NCBI Taxonomy" id="1156395"/>
    <lineage>
        <taxon>Bacteria</taxon>
        <taxon>Pseudomonadati</taxon>
        <taxon>Thermodesulfobacteriota</taxon>
        <taxon>Dissulfuribacteria</taxon>
        <taxon>Dissulfuribacterales</taxon>
        <taxon>Dissulfuribacteraceae</taxon>
        <taxon>Dissulfuribacter</taxon>
    </lineage>
</organism>
<dbReference type="InterPro" id="IPR051808">
    <property type="entry name" value="Type_IV_pilus_biogenesis"/>
</dbReference>
<gene>
    <name evidence="3" type="ORF">ENJ63_03955</name>
</gene>
<dbReference type="GO" id="GO:0009306">
    <property type="term" value="P:protein secretion"/>
    <property type="evidence" value="ECO:0007669"/>
    <property type="project" value="InterPro"/>
</dbReference>
<dbReference type="InterPro" id="IPR001775">
    <property type="entry name" value="GspD/PilQ"/>
</dbReference>
<dbReference type="AlphaFoldDB" id="A0A7V2SW22"/>
<feature type="non-terminal residue" evidence="3">
    <location>
        <position position="1"/>
    </location>
</feature>
<evidence type="ECO:0000259" key="2">
    <source>
        <dbReference type="Pfam" id="PF00263"/>
    </source>
</evidence>
<evidence type="ECO:0000313" key="3">
    <source>
        <dbReference type="EMBL" id="HFC47016.1"/>
    </source>
</evidence>
<dbReference type="PANTHER" id="PTHR30604:SF1">
    <property type="entry name" value="DNA UTILIZATION PROTEIN HOFQ"/>
    <property type="match status" value="1"/>
</dbReference>
<sequence>VLKILDLVKRINHAIRQIYIQARIVMINKEAKEELGIAWSFEERGGKLSNVIDDLRKSGDNQALWDLVKNSGAFNLNASSTLTLGIVKDALKIDAEIKALQDRNLAKVLSAPRVMVLDGESAIIKQGQEVPYVTTNRFGESNVEFKEAILSLNVVPTILPNDYIVLQVSITNDSVSHQVLANNYPLLNKQAMSTSLFLRDGVTVVIGGIQVKNDSNGELRVPILSNIPLIGRVFRHTIKQNDNMELLVFLTPRVVQMSPEDFLAWGGKEDEETKKAAR</sequence>
<accession>A0A7V2SW22</accession>
<proteinExistence type="inferred from homology"/>
<dbReference type="PANTHER" id="PTHR30604">
    <property type="entry name" value="PROTEIN TRANSPORT PROTEIN HOFQ"/>
    <property type="match status" value="1"/>
</dbReference>
<comment type="similarity">
    <text evidence="1">Belongs to the bacterial secretin family.</text>
</comment>
<dbReference type="Proteomes" id="UP000885797">
    <property type="component" value="Unassembled WGS sequence"/>
</dbReference>